<comment type="caution">
    <text evidence="2">The sequence shown here is derived from an EMBL/GenBank/DDBJ whole genome shotgun (WGS) entry which is preliminary data.</text>
</comment>
<sequence length="149" mass="17606">MRRNARPTYDRHYDPRYPELAFPHNPTKRSIKLYFIPCGRMEFSWIAKVKAKCRTHLTVNDVLEGISTELFRRSACRDLYDGHPCYSKVRSAHRIRTRSGYSKKPHYDDAIRNVDLYHVDRGQALYFKGLCPEKLRDGEVAYLVKFSYA</sequence>
<name>A0A2G8SNP4_9APHY</name>
<dbReference type="AlphaFoldDB" id="A0A2G8SNP4"/>
<dbReference type="Pfam" id="PF20415">
    <property type="entry name" value="DUF6699"/>
    <property type="match status" value="1"/>
</dbReference>
<evidence type="ECO:0000313" key="3">
    <source>
        <dbReference type="Proteomes" id="UP000230002"/>
    </source>
</evidence>
<evidence type="ECO:0000259" key="1">
    <source>
        <dbReference type="Pfam" id="PF20415"/>
    </source>
</evidence>
<evidence type="ECO:0000313" key="2">
    <source>
        <dbReference type="EMBL" id="PIL35369.1"/>
    </source>
</evidence>
<keyword evidence="3" id="KW-1185">Reference proteome</keyword>
<proteinExistence type="predicted"/>
<dbReference type="EMBL" id="AYKW01000003">
    <property type="protein sequence ID" value="PIL35369.1"/>
    <property type="molecule type" value="Genomic_DNA"/>
</dbReference>
<feature type="domain" description="DUF6699" evidence="1">
    <location>
        <begin position="17"/>
        <end position="132"/>
    </location>
</feature>
<accession>A0A2G8SNP4</accession>
<reference evidence="2 3" key="1">
    <citation type="journal article" date="2015" name="Sci. Rep.">
        <title>Chromosome-level genome map provides insights into diverse defense mechanisms in the medicinal fungus Ganoderma sinense.</title>
        <authorList>
            <person name="Zhu Y."/>
            <person name="Xu J."/>
            <person name="Sun C."/>
            <person name="Zhou S."/>
            <person name="Xu H."/>
            <person name="Nelson D.R."/>
            <person name="Qian J."/>
            <person name="Song J."/>
            <person name="Luo H."/>
            <person name="Xiang L."/>
            <person name="Li Y."/>
            <person name="Xu Z."/>
            <person name="Ji A."/>
            <person name="Wang L."/>
            <person name="Lu S."/>
            <person name="Hayward A."/>
            <person name="Sun W."/>
            <person name="Li X."/>
            <person name="Schwartz D.C."/>
            <person name="Wang Y."/>
            <person name="Chen S."/>
        </authorList>
    </citation>
    <scope>NUCLEOTIDE SEQUENCE [LARGE SCALE GENOMIC DNA]</scope>
    <source>
        <strain evidence="2 3">ZZ0214-1</strain>
    </source>
</reference>
<organism evidence="2 3">
    <name type="scientific">Ganoderma sinense ZZ0214-1</name>
    <dbReference type="NCBI Taxonomy" id="1077348"/>
    <lineage>
        <taxon>Eukaryota</taxon>
        <taxon>Fungi</taxon>
        <taxon>Dikarya</taxon>
        <taxon>Basidiomycota</taxon>
        <taxon>Agaricomycotina</taxon>
        <taxon>Agaricomycetes</taxon>
        <taxon>Polyporales</taxon>
        <taxon>Polyporaceae</taxon>
        <taxon>Ganoderma</taxon>
    </lineage>
</organism>
<gene>
    <name evidence="2" type="ORF">GSI_02095</name>
</gene>
<protein>
    <recommendedName>
        <fullName evidence="1">DUF6699 domain-containing protein</fullName>
    </recommendedName>
</protein>
<dbReference type="Proteomes" id="UP000230002">
    <property type="component" value="Unassembled WGS sequence"/>
</dbReference>
<dbReference type="InterPro" id="IPR046522">
    <property type="entry name" value="DUF6699"/>
</dbReference>
<dbReference type="OrthoDB" id="2752039at2759"/>